<feature type="compositionally biased region" description="Low complexity" evidence="2">
    <location>
        <begin position="257"/>
        <end position="271"/>
    </location>
</feature>
<geneLocation type="plasmid" evidence="3 4">
    <name>unnamed1</name>
</geneLocation>
<dbReference type="RefSeq" id="WP_273619377.1">
    <property type="nucleotide sequence ID" value="NZ_CP117418.1"/>
</dbReference>
<evidence type="ECO:0000256" key="1">
    <source>
        <dbReference type="ARBA" id="ARBA00007031"/>
    </source>
</evidence>
<evidence type="ECO:0000256" key="2">
    <source>
        <dbReference type="SAM" id="MobiDB-lite"/>
    </source>
</evidence>
<proteinExistence type="inferred from homology"/>
<dbReference type="Pfam" id="PF05443">
    <property type="entry name" value="ROS_MUCR"/>
    <property type="match status" value="1"/>
</dbReference>
<keyword evidence="4" id="KW-1185">Reference proteome</keyword>
<organism evidence="3 4">
    <name type="scientific">Novosphingobium humi</name>
    <dbReference type="NCBI Taxonomy" id="2282397"/>
    <lineage>
        <taxon>Bacteria</taxon>
        <taxon>Pseudomonadati</taxon>
        <taxon>Pseudomonadota</taxon>
        <taxon>Alphaproteobacteria</taxon>
        <taxon>Sphingomonadales</taxon>
        <taxon>Sphingomonadaceae</taxon>
        <taxon>Novosphingobium</taxon>
    </lineage>
</organism>
<protein>
    <submittedName>
        <fullName evidence="3">MucR family transcriptional regulator</fullName>
    </submittedName>
</protein>
<keyword evidence="3" id="KW-0614">Plasmid</keyword>
<feature type="region of interest" description="Disordered" evidence="2">
    <location>
        <begin position="158"/>
        <end position="352"/>
    </location>
</feature>
<accession>A0ABY7U2T6</accession>
<sequence length="352" mass="36814">MAENNSEGAPNFIELAGDITIAWLQNPNVNPAAEDVPAFLKSMHLAIVGLDEAPAAEPVPEVVAYEPAVPVRSSIKPDYLVSLIDGRKYKTLKRHLATNGLTPDEYRVRYGLKPDYPMVAANFAAMRREIAEKIGLGRKSAARLDDTDGTVAAPAETQEAALPATEDDAASNVTAKSVARKSKARTGKPPVASTTISPMPTEAKPAAETKGKPPRTSKKIKEEGVSPADATVSAEPVKPVATRKRRMAREPEVLTSAADTLDAPAADPIPDGTSVRKRGTAKAKATSSTEGKATGSKAVKPTKTKAAAAKTVKGKVANPKPAVTLEAVPVPAKRAKAKKSTAKTEVPAAQEA</sequence>
<comment type="similarity">
    <text evidence="1">Belongs to the ros/MucR family.</text>
</comment>
<name>A0ABY7U2T6_9SPHN</name>
<reference evidence="3 4" key="1">
    <citation type="submission" date="2023-02" db="EMBL/GenBank/DDBJ databases">
        <title>Genome sequence of Novosphingobium humi KACC 19094.</title>
        <authorList>
            <person name="Kim S."/>
            <person name="Heo J."/>
            <person name="Kwon S.-W."/>
        </authorList>
    </citation>
    <scope>NUCLEOTIDE SEQUENCE [LARGE SCALE GENOMIC DNA]</scope>
    <source>
        <strain evidence="3 4">KACC 19094</strain>
        <plasmid evidence="3 4">unnamed1</plasmid>
    </source>
</reference>
<evidence type="ECO:0000313" key="3">
    <source>
        <dbReference type="EMBL" id="WCT79091.1"/>
    </source>
</evidence>
<dbReference type="Proteomes" id="UP001218231">
    <property type="component" value="Plasmid unnamed1"/>
</dbReference>
<dbReference type="InterPro" id="IPR008807">
    <property type="entry name" value="ROS_MUCR"/>
</dbReference>
<dbReference type="InterPro" id="IPR041920">
    <property type="entry name" value="ROS/MUCR_sf"/>
</dbReference>
<dbReference type="EMBL" id="CP117418">
    <property type="protein sequence ID" value="WCT79091.1"/>
    <property type="molecule type" value="Genomic_DNA"/>
</dbReference>
<evidence type="ECO:0000313" key="4">
    <source>
        <dbReference type="Proteomes" id="UP001218231"/>
    </source>
</evidence>
<dbReference type="Gene3D" id="1.10.10.1550">
    <property type="entry name" value="ROS/MUCR transcriptional regulator protein"/>
    <property type="match status" value="1"/>
</dbReference>
<gene>
    <name evidence="3" type="ORF">PQ457_18940</name>
</gene>
<feature type="compositionally biased region" description="Low complexity" evidence="2">
    <location>
        <begin position="297"/>
        <end position="317"/>
    </location>
</feature>